<dbReference type="InterPro" id="IPR023840">
    <property type="entry name" value="T7SS_Rv3446c"/>
</dbReference>
<dbReference type="OrthoDB" id="3333926at2"/>
<evidence type="ECO:0000313" key="2">
    <source>
        <dbReference type="Proteomes" id="UP000320338"/>
    </source>
</evidence>
<evidence type="ECO:0000313" key="1">
    <source>
        <dbReference type="EMBL" id="GEC20369.1"/>
    </source>
</evidence>
<dbReference type="EMBL" id="BJNG01000018">
    <property type="protein sequence ID" value="GEC20369.1"/>
    <property type="molecule type" value="Genomic_DNA"/>
</dbReference>
<dbReference type="Proteomes" id="UP000320338">
    <property type="component" value="Unassembled WGS sequence"/>
</dbReference>
<keyword evidence="2" id="KW-1185">Reference proteome</keyword>
<reference evidence="1 2" key="1">
    <citation type="submission" date="2019-06" db="EMBL/GenBank/DDBJ databases">
        <title>Whole genome shotgun sequence of Pseudonocardia hydrocarbonoxydans NBRC 14498.</title>
        <authorList>
            <person name="Hosoyama A."/>
            <person name="Uohara A."/>
            <person name="Ohji S."/>
            <person name="Ichikawa N."/>
        </authorList>
    </citation>
    <scope>NUCLEOTIDE SEQUENCE [LARGE SCALE GENOMIC DNA]</scope>
    <source>
        <strain evidence="1 2">NBRC 14498</strain>
    </source>
</reference>
<sequence>MRVAVQPGATVVRVARPGPDGAPRVVEVPAEAGVPLPVLLRGLLDGATETVLLGRAAGLPGRVVAVDAAVAVAGGRAEALVLDVGASATRVRMVRGGRVVARRTAPGGDRLGAAATWVEVVGAAREVAGRPDVPVLLAGGCARAPGLAACLDAAGFVDVTVVPRPDAAAVLAALDLPLPPAVPPPGGWCPPPQPWLPPVPEPVRRRGRVLLGAAAVAAALGALHALGRLVEPGAEPPPEGVLAQYGYRLALPAGWAHTGGLPERRRSLLTPVAAPEGSDLIAVEATPLGYDASAEPRRAAAELRAEFDAAGPALSGYEADARFGGRAVTAYREQDGVTQVRWYVVLDGGTQLSVGCRHTPSGAAAVAAACAEVVATIRGG</sequence>
<dbReference type="NCBIfam" id="TIGR03931">
    <property type="entry name" value="T7SS_Rv3446c"/>
    <property type="match status" value="1"/>
</dbReference>
<accession>A0A4Y3WRE6</accession>
<proteinExistence type="predicted"/>
<comment type="caution">
    <text evidence="1">The sequence shown here is derived from an EMBL/GenBank/DDBJ whole genome shotgun (WGS) entry which is preliminary data.</text>
</comment>
<protein>
    <recommendedName>
        <fullName evidence="3">Type VII secretion-associated protein</fullName>
    </recommendedName>
</protein>
<dbReference type="AlphaFoldDB" id="A0A4Y3WRE6"/>
<evidence type="ECO:0008006" key="3">
    <source>
        <dbReference type="Google" id="ProtNLM"/>
    </source>
</evidence>
<dbReference type="RefSeq" id="WP_141278908.1">
    <property type="nucleotide sequence ID" value="NZ_BAAARZ010000071.1"/>
</dbReference>
<name>A0A4Y3WRE6_9PSEU</name>
<organism evidence="1 2">
    <name type="scientific">Pseudonocardia hydrocarbonoxydans</name>
    <dbReference type="NCBI Taxonomy" id="76726"/>
    <lineage>
        <taxon>Bacteria</taxon>
        <taxon>Bacillati</taxon>
        <taxon>Actinomycetota</taxon>
        <taxon>Actinomycetes</taxon>
        <taxon>Pseudonocardiales</taxon>
        <taxon>Pseudonocardiaceae</taxon>
        <taxon>Pseudonocardia</taxon>
    </lineage>
</organism>
<gene>
    <name evidence="1" type="ORF">PHY01_26520</name>
</gene>